<name>A0A8T8X6H4_ASPJA</name>
<organism evidence="2 3">
    <name type="scientific">Aspergillus japonicus CBS 114.51</name>
    <dbReference type="NCBI Taxonomy" id="1448312"/>
    <lineage>
        <taxon>Eukaryota</taxon>
        <taxon>Fungi</taxon>
        <taxon>Dikarya</taxon>
        <taxon>Ascomycota</taxon>
        <taxon>Pezizomycotina</taxon>
        <taxon>Eurotiomycetes</taxon>
        <taxon>Eurotiomycetidae</taxon>
        <taxon>Eurotiales</taxon>
        <taxon>Aspergillaceae</taxon>
        <taxon>Aspergillus</taxon>
        <taxon>Aspergillus subgen. Circumdati</taxon>
    </lineage>
</organism>
<evidence type="ECO:0000256" key="1">
    <source>
        <dbReference type="SAM" id="Phobius"/>
    </source>
</evidence>
<feature type="transmembrane region" description="Helical" evidence="1">
    <location>
        <begin position="12"/>
        <end position="31"/>
    </location>
</feature>
<keyword evidence="1" id="KW-0812">Transmembrane</keyword>
<keyword evidence="3" id="KW-1185">Reference proteome</keyword>
<dbReference type="AlphaFoldDB" id="A0A8T8X6H4"/>
<gene>
    <name evidence="2" type="ORF">BO86DRAFT_408232</name>
</gene>
<proteinExistence type="predicted"/>
<keyword evidence="1" id="KW-0472">Membrane</keyword>
<keyword evidence="1" id="KW-1133">Transmembrane helix</keyword>
<accession>A0A8T8X6H4</accession>
<dbReference type="Proteomes" id="UP000249497">
    <property type="component" value="Unassembled WGS sequence"/>
</dbReference>
<dbReference type="GeneID" id="37178024"/>
<evidence type="ECO:0000313" key="2">
    <source>
        <dbReference type="EMBL" id="RAH83666.1"/>
    </source>
</evidence>
<evidence type="ECO:0000313" key="3">
    <source>
        <dbReference type="Proteomes" id="UP000249497"/>
    </source>
</evidence>
<dbReference type="RefSeq" id="XP_025529560.1">
    <property type="nucleotide sequence ID" value="XM_025674332.1"/>
</dbReference>
<reference evidence="2 3" key="1">
    <citation type="submission" date="2018-02" db="EMBL/GenBank/DDBJ databases">
        <title>The genomes of Aspergillus section Nigri reveals drivers in fungal speciation.</title>
        <authorList>
            <consortium name="DOE Joint Genome Institute"/>
            <person name="Vesth T.C."/>
            <person name="Nybo J."/>
            <person name="Theobald S."/>
            <person name="Brandl J."/>
            <person name="Frisvad J.C."/>
            <person name="Nielsen K.F."/>
            <person name="Lyhne E.K."/>
            <person name="Kogle M.E."/>
            <person name="Kuo A."/>
            <person name="Riley R."/>
            <person name="Clum A."/>
            <person name="Nolan M."/>
            <person name="Lipzen A."/>
            <person name="Salamov A."/>
            <person name="Henrissat B."/>
            <person name="Wiebenga A."/>
            <person name="De vries R.P."/>
            <person name="Grigoriev I.V."/>
            <person name="Mortensen U.H."/>
            <person name="Andersen M.R."/>
            <person name="Baker S.E."/>
        </authorList>
    </citation>
    <scope>NUCLEOTIDE SEQUENCE [LARGE SCALE GENOMIC DNA]</scope>
    <source>
        <strain evidence="2 3">CBS 114.51</strain>
    </source>
</reference>
<protein>
    <submittedName>
        <fullName evidence="2">Uncharacterized protein</fullName>
    </submittedName>
</protein>
<sequence>MTRLHKSWWPFHLYLWAVVLVLVLVLVRLPACHCHIPNTTAGDLNLTLGLGLAPKLSSGADIYLRGSVESDRLARRYTDFDRPTFAAIVAVASTRDVVETIQSAKALVEEVVLAETAAAGLV</sequence>
<dbReference type="EMBL" id="KZ824781">
    <property type="protein sequence ID" value="RAH83666.1"/>
    <property type="molecule type" value="Genomic_DNA"/>
</dbReference>